<gene>
    <name evidence="3" type="ORF">VXJ25_01765</name>
</gene>
<dbReference type="InterPro" id="IPR001387">
    <property type="entry name" value="Cro/C1-type_HTH"/>
</dbReference>
<dbReference type="InterPro" id="IPR011051">
    <property type="entry name" value="RmlC_Cupin_sf"/>
</dbReference>
<dbReference type="InterPro" id="IPR010982">
    <property type="entry name" value="Lambda_DNA-bd_dom_sf"/>
</dbReference>
<evidence type="ECO:0000256" key="1">
    <source>
        <dbReference type="ARBA" id="ARBA00023125"/>
    </source>
</evidence>
<dbReference type="SUPFAM" id="SSF51182">
    <property type="entry name" value="RmlC-like cupins"/>
    <property type="match status" value="1"/>
</dbReference>
<dbReference type="Proteomes" id="UP001332931">
    <property type="component" value="Unassembled WGS sequence"/>
</dbReference>
<dbReference type="InterPro" id="IPR013096">
    <property type="entry name" value="Cupin_2"/>
</dbReference>
<proteinExistence type="predicted"/>
<dbReference type="CDD" id="cd00093">
    <property type="entry name" value="HTH_XRE"/>
    <property type="match status" value="1"/>
</dbReference>
<dbReference type="InterPro" id="IPR050807">
    <property type="entry name" value="TransReg_Diox_bact_type"/>
</dbReference>
<dbReference type="EMBL" id="JAZGJQ010000001">
    <property type="protein sequence ID" value="MEE6146726.1"/>
    <property type="molecule type" value="Genomic_DNA"/>
</dbReference>
<evidence type="ECO:0000259" key="2">
    <source>
        <dbReference type="PROSITE" id="PS50943"/>
    </source>
</evidence>
<evidence type="ECO:0000313" key="3">
    <source>
        <dbReference type="EMBL" id="MEE6146726.1"/>
    </source>
</evidence>
<keyword evidence="4" id="KW-1185">Reference proteome</keyword>
<reference evidence="3 4" key="1">
    <citation type="submission" date="2024-01" db="EMBL/GenBank/DDBJ databases">
        <title>Description of Olsenella sp. nov., isolated from pig feces.</title>
        <authorList>
            <person name="Chang Y.-H."/>
        </authorList>
    </citation>
    <scope>NUCLEOTIDE SEQUENCE [LARGE SCALE GENOMIC DNA]</scope>
    <source>
        <strain evidence="3 4">YH-ols2223</strain>
    </source>
</reference>
<feature type="domain" description="HTH cro/C1-type" evidence="2">
    <location>
        <begin position="12"/>
        <end position="66"/>
    </location>
</feature>
<dbReference type="Gene3D" id="2.60.120.10">
    <property type="entry name" value="Jelly Rolls"/>
    <property type="match status" value="1"/>
</dbReference>
<dbReference type="InterPro" id="IPR014710">
    <property type="entry name" value="RmlC-like_jellyroll"/>
</dbReference>
<dbReference type="Pfam" id="PF07883">
    <property type="entry name" value="Cupin_2"/>
    <property type="match status" value="1"/>
</dbReference>
<dbReference type="Pfam" id="PF01381">
    <property type="entry name" value="HTH_3"/>
    <property type="match status" value="1"/>
</dbReference>
<evidence type="ECO:0000313" key="4">
    <source>
        <dbReference type="Proteomes" id="UP001332931"/>
    </source>
</evidence>
<dbReference type="Gene3D" id="1.10.260.40">
    <property type="entry name" value="lambda repressor-like DNA-binding domains"/>
    <property type="match status" value="1"/>
</dbReference>
<organism evidence="3 4">
    <name type="scientific">Olsenella absiana</name>
    <dbReference type="NCBI Taxonomy" id="3115222"/>
    <lineage>
        <taxon>Bacteria</taxon>
        <taxon>Bacillati</taxon>
        <taxon>Actinomycetota</taxon>
        <taxon>Coriobacteriia</taxon>
        <taxon>Coriobacteriales</taxon>
        <taxon>Atopobiaceae</taxon>
        <taxon>Olsenella</taxon>
    </lineage>
</organism>
<name>A0ABU7R806_9ACTN</name>
<sequence length="182" mass="20228">MSEQTSSVGPRIRELRKSCGMTLQELSEFTGLSVGHLSQIERGLASPTLASLDKVAEALGTTVAHLVSGPEDERLVVRKGEEEVATFPDINTEVGYYRFSETSAVLEDIVVRPGESGEQQWSRHVYPEIAFVVEGELTLVLEDARVVLRPGDAFLVPRNRRHKLFNEGAEACRSVWVYLRQS</sequence>
<dbReference type="PANTHER" id="PTHR46797">
    <property type="entry name" value="HTH-TYPE TRANSCRIPTIONAL REGULATOR"/>
    <property type="match status" value="1"/>
</dbReference>
<dbReference type="PROSITE" id="PS50943">
    <property type="entry name" value="HTH_CROC1"/>
    <property type="match status" value="1"/>
</dbReference>
<protein>
    <submittedName>
        <fullName evidence="3">Helix-turn-helix transcriptional regulator</fullName>
    </submittedName>
</protein>
<comment type="caution">
    <text evidence="3">The sequence shown here is derived from an EMBL/GenBank/DDBJ whole genome shotgun (WGS) entry which is preliminary data.</text>
</comment>
<keyword evidence="1" id="KW-0238">DNA-binding</keyword>
<dbReference type="SUPFAM" id="SSF47413">
    <property type="entry name" value="lambda repressor-like DNA-binding domains"/>
    <property type="match status" value="1"/>
</dbReference>
<dbReference type="PANTHER" id="PTHR46797:SF1">
    <property type="entry name" value="METHYLPHOSPHONATE SYNTHASE"/>
    <property type="match status" value="1"/>
</dbReference>
<dbReference type="RefSeq" id="WP_330957488.1">
    <property type="nucleotide sequence ID" value="NZ_JAZGJQ010000001.1"/>
</dbReference>
<dbReference type="SMART" id="SM00530">
    <property type="entry name" value="HTH_XRE"/>
    <property type="match status" value="1"/>
</dbReference>
<accession>A0ABU7R806</accession>